<comment type="caution">
    <text evidence="3">The sequence shown here is derived from an EMBL/GenBank/DDBJ whole genome shotgun (WGS) entry which is preliminary data.</text>
</comment>
<feature type="transmembrane region" description="Helical" evidence="2">
    <location>
        <begin position="49"/>
        <end position="77"/>
    </location>
</feature>
<feature type="region of interest" description="Disordered" evidence="1">
    <location>
        <begin position="1"/>
        <end position="21"/>
    </location>
</feature>
<sequence length="215" mass="23843">MKQAAPKPKRPKGGKRHAPSAADGGQVLVWYAADYHDNNDHARSTATLLFGYGVVAPVAGLFLLVNMAMFFVSLIRGESPHWRLPDDDMLWSAALCIVVMGVMFYSMTGKYTEVSNVSAYEIDLRTGQLTLHQSQSHNRVDVVTIPFSAIVSITPYLPTIYADTGGFCFSYYANGTEAVYWETRDSMSKKTMQAHADALRSALGSRVRDQICYDR</sequence>
<name>A0ABX0LZM2_9BURK</name>
<feature type="transmembrane region" description="Helical" evidence="2">
    <location>
        <begin position="89"/>
        <end position="107"/>
    </location>
</feature>
<organism evidence="3 4">
    <name type="scientific">Massilia aquatica</name>
    <dbReference type="NCBI Taxonomy" id="2609000"/>
    <lineage>
        <taxon>Bacteria</taxon>
        <taxon>Pseudomonadati</taxon>
        <taxon>Pseudomonadota</taxon>
        <taxon>Betaproteobacteria</taxon>
        <taxon>Burkholderiales</taxon>
        <taxon>Oxalobacteraceae</taxon>
        <taxon>Telluria group</taxon>
        <taxon>Massilia</taxon>
    </lineage>
</organism>
<feature type="compositionally biased region" description="Basic residues" evidence="1">
    <location>
        <begin position="7"/>
        <end position="18"/>
    </location>
</feature>
<evidence type="ECO:0008006" key="5">
    <source>
        <dbReference type="Google" id="ProtNLM"/>
    </source>
</evidence>
<evidence type="ECO:0000313" key="4">
    <source>
        <dbReference type="Proteomes" id="UP000819052"/>
    </source>
</evidence>
<accession>A0ABX0LZM2</accession>
<evidence type="ECO:0000256" key="1">
    <source>
        <dbReference type="SAM" id="MobiDB-lite"/>
    </source>
</evidence>
<protein>
    <recommendedName>
        <fullName evidence="5">PH domain-containing protein</fullName>
    </recommendedName>
</protein>
<keyword evidence="4" id="KW-1185">Reference proteome</keyword>
<dbReference type="Proteomes" id="UP000819052">
    <property type="component" value="Unassembled WGS sequence"/>
</dbReference>
<dbReference type="RefSeq" id="WP_167075749.1">
    <property type="nucleotide sequence ID" value="NZ_VVIW01000003.1"/>
</dbReference>
<keyword evidence="2" id="KW-1133">Transmembrane helix</keyword>
<gene>
    <name evidence="3" type="ORF">F1609_06850</name>
</gene>
<keyword evidence="2" id="KW-0472">Membrane</keyword>
<keyword evidence="2" id="KW-0812">Transmembrane</keyword>
<dbReference type="EMBL" id="VVIW01000003">
    <property type="protein sequence ID" value="NHZ39878.1"/>
    <property type="molecule type" value="Genomic_DNA"/>
</dbReference>
<evidence type="ECO:0000256" key="2">
    <source>
        <dbReference type="SAM" id="Phobius"/>
    </source>
</evidence>
<proteinExistence type="predicted"/>
<reference evidence="3 4" key="1">
    <citation type="submission" date="2019-09" db="EMBL/GenBank/DDBJ databases">
        <title>Taxonomy of Antarctic Massilia spp.: description of Massilia rubra sp. nov., Massilia aquatica sp. nov., Massilia mucilaginosa sp. nov., Massilia frigida sp. nov. isolated from streams, lakes and regoliths.</title>
        <authorList>
            <person name="Holochova P."/>
            <person name="Sedlacek I."/>
            <person name="Kralova S."/>
            <person name="Maslanova I."/>
            <person name="Busse H.-J."/>
            <person name="Stankova E."/>
            <person name="Vrbovska V."/>
            <person name="Kovarovic V."/>
            <person name="Bartak M."/>
            <person name="Svec P."/>
            <person name="Pantucek R."/>
        </authorList>
    </citation>
    <scope>NUCLEOTIDE SEQUENCE [LARGE SCALE GENOMIC DNA]</scope>
    <source>
        <strain evidence="3 4">CCM 8693</strain>
    </source>
</reference>
<evidence type="ECO:0000313" key="3">
    <source>
        <dbReference type="EMBL" id="NHZ39878.1"/>
    </source>
</evidence>